<proteinExistence type="inferred from homology"/>
<evidence type="ECO:0000256" key="2">
    <source>
        <dbReference type="RuleBase" id="RU362080"/>
    </source>
</evidence>
<gene>
    <name evidence="3" type="ORF">C1I64_00180</name>
</gene>
<protein>
    <recommendedName>
        <fullName evidence="2">Antitoxin</fullName>
    </recommendedName>
</protein>
<dbReference type="AlphaFoldDB" id="A0A3T0SWB1"/>
<accession>A0A3T0SWB1</accession>
<dbReference type="InterPro" id="IPR036165">
    <property type="entry name" value="YefM-like_sf"/>
</dbReference>
<sequence length="91" mass="9646">MQTLSVSEAKNHLSSLVDSVEATHDAVVITRHGKAAAVLISPDDLDSLTETIAWLSDPAHRGEIGEAESEVAAGRTLSLDEVRAQLASRRA</sequence>
<dbReference type="RefSeq" id="WP_127885845.1">
    <property type="nucleotide sequence ID" value="NZ_CP028137.1"/>
</dbReference>
<organism evidence="3 4">
    <name type="scientific">Rathayibacter festucae DSM 15932</name>
    <dbReference type="NCBI Taxonomy" id="1328866"/>
    <lineage>
        <taxon>Bacteria</taxon>
        <taxon>Bacillati</taxon>
        <taxon>Actinomycetota</taxon>
        <taxon>Actinomycetes</taxon>
        <taxon>Micrococcales</taxon>
        <taxon>Microbacteriaceae</taxon>
        <taxon>Rathayibacter</taxon>
    </lineage>
</organism>
<evidence type="ECO:0000313" key="3">
    <source>
        <dbReference type="EMBL" id="AZZ50624.1"/>
    </source>
</evidence>
<evidence type="ECO:0000256" key="1">
    <source>
        <dbReference type="ARBA" id="ARBA00009981"/>
    </source>
</evidence>
<dbReference type="Gene3D" id="3.40.1620.10">
    <property type="entry name" value="YefM-like domain"/>
    <property type="match status" value="1"/>
</dbReference>
<dbReference type="Proteomes" id="UP000285317">
    <property type="component" value="Chromosome"/>
</dbReference>
<dbReference type="Pfam" id="PF02604">
    <property type="entry name" value="PhdYeFM_antitox"/>
    <property type="match status" value="1"/>
</dbReference>
<name>A0A3T0SWB1_9MICO</name>
<dbReference type="NCBIfam" id="TIGR01552">
    <property type="entry name" value="phd_fam"/>
    <property type="match status" value="1"/>
</dbReference>
<dbReference type="InterPro" id="IPR006442">
    <property type="entry name" value="Antitoxin_Phd/YefM"/>
</dbReference>
<dbReference type="SUPFAM" id="SSF143120">
    <property type="entry name" value="YefM-like"/>
    <property type="match status" value="1"/>
</dbReference>
<evidence type="ECO:0000313" key="4">
    <source>
        <dbReference type="Proteomes" id="UP000285317"/>
    </source>
</evidence>
<dbReference type="EMBL" id="CP028137">
    <property type="protein sequence ID" value="AZZ50624.1"/>
    <property type="molecule type" value="Genomic_DNA"/>
</dbReference>
<dbReference type="PANTHER" id="PTHR33713">
    <property type="entry name" value="ANTITOXIN YAFN-RELATED"/>
    <property type="match status" value="1"/>
</dbReference>
<comment type="function">
    <text evidence="2">Antitoxin component of a type II toxin-antitoxin (TA) system.</text>
</comment>
<dbReference type="Gene3D" id="1.10.1220.170">
    <property type="match status" value="1"/>
</dbReference>
<dbReference type="InterPro" id="IPR051405">
    <property type="entry name" value="phD/YefM_antitoxin"/>
</dbReference>
<dbReference type="KEGG" id="rfs:C1I64_00180"/>
<reference evidence="3 4" key="1">
    <citation type="submission" date="2018-03" db="EMBL/GenBank/DDBJ databases">
        <title>Bacteriophage NCPPB3778 and a type I-E CRISPR drive the evolution of the US Biological Select Agent, Rathayibacter toxicus.</title>
        <authorList>
            <person name="Davis E.W.II."/>
            <person name="Tabima J.F."/>
            <person name="Weisberg A.J."/>
            <person name="Dantas Lopes L."/>
            <person name="Wiseman M.S."/>
            <person name="Wiseman M.S."/>
            <person name="Pupko T."/>
            <person name="Belcher M.S."/>
            <person name="Sechler A.J."/>
            <person name="Tancos M.A."/>
            <person name="Schroeder B.K."/>
            <person name="Murray T.D."/>
            <person name="Luster D.G."/>
            <person name="Schneider W.L."/>
            <person name="Rogers E."/>
            <person name="Andreote F.D."/>
            <person name="Grunwald N.J."/>
            <person name="Putnam M.L."/>
            <person name="Chang J.H."/>
        </authorList>
    </citation>
    <scope>NUCLEOTIDE SEQUENCE [LARGE SCALE GENOMIC DNA]</scope>
    <source>
        <strain evidence="3 4">DSM 15932</strain>
    </source>
</reference>
<dbReference type="PANTHER" id="PTHR33713:SF10">
    <property type="entry name" value="ANTITOXIN YAFN"/>
    <property type="match status" value="1"/>
</dbReference>
<comment type="similarity">
    <text evidence="1 2">Belongs to the phD/YefM antitoxin family.</text>
</comment>